<accession>A0A9P4JYU0</accession>
<feature type="compositionally biased region" description="Polar residues" evidence="4">
    <location>
        <begin position="83"/>
        <end position="92"/>
    </location>
</feature>
<feature type="region of interest" description="Disordered" evidence="4">
    <location>
        <begin position="1"/>
        <end position="129"/>
    </location>
</feature>
<sequence>MGSDIGDFAYTQHGHKRTHGEMESEGTAPPSWGAIGHRPSSSESGSSSNPHPHISGLHLPPLRHTSTRPHRYPGDGMDYRRPITSTRTSGTHTPVIDLTDDEPGPAISNAARPPPGPSTSRAQRGPRYSREIIDLENPEPVYTSAHASTRGPPSPEVEFISARRLDPSQRQNVGLFGDIRGNDDEEVEIVGVHRIQQRLIQNLGEFEEMIHRDVARFNEQHAVEQQRRRIIANNGPIIPQRGGGQQRRRHHTHIHVGFRNFRVPGELDFEMVAFDLGVGREQPPPPPTYDAPSPAPEGFTRSPAEADVLVCPNCDDELCVGETDLKKQIWIIKQCGHVYCGDCAANRSKSRSKKGKEKVCNVKSTPFTHCMVDGCDKKASIRNAMIQVFL</sequence>
<proteinExistence type="predicted"/>
<dbReference type="GO" id="GO:0033768">
    <property type="term" value="C:SUMO-targeted ubiquitin ligase complex"/>
    <property type="evidence" value="ECO:0007669"/>
    <property type="project" value="TreeGrafter"/>
</dbReference>
<dbReference type="PROSITE" id="PS00518">
    <property type="entry name" value="ZF_RING_1"/>
    <property type="match status" value="1"/>
</dbReference>
<dbReference type="EMBL" id="ML993851">
    <property type="protein sequence ID" value="KAF2205699.1"/>
    <property type="molecule type" value="Genomic_DNA"/>
</dbReference>
<evidence type="ECO:0000256" key="1">
    <source>
        <dbReference type="ARBA" id="ARBA00022723"/>
    </source>
</evidence>
<keyword evidence="3" id="KW-0862">Zinc</keyword>
<organism evidence="5 6">
    <name type="scientific">Delitschia confertaspora ATCC 74209</name>
    <dbReference type="NCBI Taxonomy" id="1513339"/>
    <lineage>
        <taxon>Eukaryota</taxon>
        <taxon>Fungi</taxon>
        <taxon>Dikarya</taxon>
        <taxon>Ascomycota</taxon>
        <taxon>Pezizomycotina</taxon>
        <taxon>Dothideomycetes</taxon>
        <taxon>Pleosporomycetidae</taxon>
        <taxon>Pleosporales</taxon>
        <taxon>Delitschiaceae</taxon>
        <taxon>Delitschia</taxon>
    </lineage>
</organism>
<dbReference type="AlphaFoldDB" id="A0A9P4JYU0"/>
<dbReference type="PANTHER" id="PTHR28042">
    <property type="entry name" value="E3 UBIQUITIN-PROTEIN LIGASE COMPLEX SLX5-SLX8 SUBUNIT SLX5"/>
    <property type="match status" value="1"/>
</dbReference>
<evidence type="ECO:0000256" key="3">
    <source>
        <dbReference type="ARBA" id="ARBA00022833"/>
    </source>
</evidence>
<dbReference type="InterPro" id="IPR038886">
    <property type="entry name" value="E3_SLX5/Rfp1"/>
</dbReference>
<evidence type="ECO:0000313" key="5">
    <source>
        <dbReference type="EMBL" id="KAF2205699.1"/>
    </source>
</evidence>
<gene>
    <name evidence="5" type="ORF">GQ43DRAFT_459766</name>
</gene>
<dbReference type="GO" id="GO:0008270">
    <property type="term" value="F:zinc ion binding"/>
    <property type="evidence" value="ECO:0007669"/>
    <property type="project" value="UniProtKB-KW"/>
</dbReference>
<reference evidence="5" key="1">
    <citation type="journal article" date="2020" name="Stud. Mycol.">
        <title>101 Dothideomycetes genomes: a test case for predicting lifestyles and emergence of pathogens.</title>
        <authorList>
            <person name="Haridas S."/>
            <person name="Albert R."/>
            <person name="Binder M."/>
            <person name="Bloem J."/>
            <person name="Labutti K."/>
            <person name="Salamov A."/>
            <person name="Andreopoulos B."/>
            <person name="Baker S."/>
            <person name="Barry K."/>
            <person name="Bills G."/>
            <person name="Bluhm B."/>
            <person name="Cannon C."/>
            <person name="Castanera R."/>
            <person name="Culley D."/>
            <person name="Daum C."/>
            <person name="Ezra D."/>
            <person name="Gonzalez J."/>
            <person name="Henrissat B."/>
            <person name="Kuo A."/>
            <person name="Liang C."/>
            <person name="Lipzen A."/>
            <person name="Lutzoni F."/>
            <person name="Magnuson J."/>
            <person name="Mondo S."/>
            <person name="Nolan M."/>
            <person name="Ohm R."/>
            <person name="Pangilinan J."/>
            <person name="Park H.-J."/>
            <person name="Ramirez L."/>
            <person name="Alfaro M."/>
            <person name="Sun H."/>
            <person name="Tritt A."/>
            <person name="Yoshinaga Y."/>
            <person name="Zwiers L.-H."/>
            <person name="Turgeon B."/>
            <person name="Goodwin S."/>
            <person name="Spatafora J."/>
            <person name="Crous P."/>
            <person name="Grigoriev I."/>
        </authorList>
    </citation>
    <scope>NUCLEOTIDE SEQUENCE</scope>
    <source>
        <strain evidence="5">ATCC 74209</strain>
    </source>
</reference>
<evidence type="ECO:0008006" key="7">
    <source>
        <dbReference type="Google" id="ProtNLM"/>
    </source>
</evidence>
<keyword evidence="1" id="KW-0479">Metal-binding</keyword>
<keyword evidence="6" id="KW-1185">Reference proteome</keyword>
<evidence type="ECO:0000313" key="6">
    <source>
        <dbReference type="Proteomes" id="UP000799536"/>
    </source>
</evidence>
<name>A0A9P4JYU0_9PLEO</name>
<dbReference type="Proteomes" id="UP000799536">
    <property type="component" value="Unassembled WGS sequence"/>
</dbReference>
<protein>
    <recommendedName>
        <fullName evidence="7">RING-type domain-containing protein</fullName>
    </recommendedName>
</protein>
<evidence type="ECO:0000256" key="2">
    <source>
        <dbReference type="ARBA" id="ARBA00022771"/>
    </source>
</evidence>
<dbReference type="InterPro" id="IPR017907">
    <property type="entry name" value="Znf_RING_CS"/>
</dbReference>
<dbReference type="OrthoDB" id="2398441at2759"/>
<dbReference type="PANTHER" id="PTHR28042:SF1">
    <property type="entry name" value="E3 UBIQUITIN-PROTEIN LIGASE COMPLEX SLX5-SLX8 SUBUNIT SLX5"/>
    <property type="match status" value="1"/>
</dbReference>
<evidence type="ECO:0000256" key="4">
    <source>
        <dbReference type="SAM" id="MobiDB-lite"/>
    </source>
</evidence>
<dbReference type="GO" id="GO:0004842">
    <property type="term" value="F:ubiquitin-protein transferase activity"/>
    <property type="evidence" value="ECO:0007669"/>
    <property type="project" value="TreeGrafter"/>
</dbReference>
<keyword evidence="2" id="KW-0863">Zinc-finger</keyword>
<comment type="caution">
    <text evidence="5">The sequence shown here is derived from an EMBL/GenBank/DDBJ whole genome shotgun (WGS) entry which is preliminary data.</text>
</comment>